<dbReference type="EMBL" id="FOKY01000003">
    <property type="protein sequence ID" value="SFB76993.1"/>
    <property type="molecule type" value="Genomic_DNA"/>
</dbReference>
<reference evidence="14" key="1">
    <citation type="submission" date="2016-10" db="EMBL/GenBank/DDBJ databases">
        <authorList>
            <person name="Varghese N."/>
            <person name="Submissions S."/>
        </authorList>
    </citation>
    <scope>NUCLEOTIDE SEQUENCE [LARGE SCALE GENOMIC DNA]</scope>
    <source>
        <strain evidence="14">ATCC 43811</strain>
    </source>
</reference>
<feature type="binding site" evidence="10">
    <location>
        <begin position="146"/>
        <end position="149"/>
    </location>
    <ligand>
        <name>GTP</name>
        <dbReference type="ChEBI" id="CHEBI:37565"/>
    </ligand>
</feature>
<evidence type="ECO:0000256" key="4">
    <source>
        <dbReference type="ARBA" id="ARBA00022730"/>
    </source>
</evidence>
<feature type="binding site" evidence="10">
    <location>
        <position position="286"/>
    </location>
    <ligand>
        <name>Zn(2+)</name>
        <dbReference type="ChEBI" id="CHEBI:29105"/>
    </ligand>
</feature>
<evidence type="ECO:0000256" key="2">
    <source>
        <dbReference type="ARBA" id="ARBA00022517"/>
    </source>
</evidence>
<dbReference type="InterPro" id="IPR012340">
    <property type="entry name" value="NA-bd_OB-fold"/>
</dbReference>
<dbReference type="InterPro" id="IPR031944">
    <property type="entry name" value="RsgA_N"/>
</dbReference>
<keyword evidence="5 10" id="KW-0547">Nucleotide-binding</keyword>
<keyword evidence="9 10" id="KW-0342">GTP-binding</keyword>
<dbReference type="PANTHER" id="PTHR32120">
    <property type="entry name" value="SMALL RIBOSOMAL SUBUNIT BIOGENESIS GTPASE RSGA"/>
    <property type="match status" value="1"/>
</dbReference>
<dbReference type="Pfam" id="PF03193">
    <property type="entry name" value="RsgA_GTPase"/>
    <property type="match status" value="1"/>
</dbReference>
<dbReference type="Gene3D" id="1.10.40.50">
    <property type="entry name" value="Probable gtpase engc, domain 3"/>
    <property type="match status" value="1"/>
</dbReference>
<keyword evidence="8 10" id="KW-0694">RNA-binding</keyword>
<dbReference type="PROSITE" id="PS51721">
    <property type="entry name" value="G_CP"/>
    <property type="match status" value="1"/>
</dbReference>
<evidence type="ECO:0000256" key="9">
    <source>
        <dbReference type="ARBA" id="ARBA00023134"/>
    </source>
</evidence>
<comment type="subcellular location">
    <subcellularLocation>
        <location evidence="10">Cytoplasm</location>
    </subcellularLocation>
</comment>
<comment type="function">
    <text evidence="10">One of several proteins that assist in the late maturation steps of the functional core of the 30S ribosomal subunit. Helps release RbfA from mature subunits. May play a role in the assembly of ribosomal proteins into the subunit. Circularly permuted GTPase that catalyzes slow GTP hydrolysis, GTPase activity is stimulated by the 30S ribosomal subunit.</text>
</comment>
<dbReference type="PROSITE" id="PS50936">
    <property type="entry name" value="ENGC_GTPASE"/>
    <property type="match status" value="1"/>
</dbReference>
<keyword evidence="6 10" id="KW-0378">Hydrolase</keyword>
<comment type="similarity">
    <text evidence="10">Belongs to the TRAFAC class YlqF/YawG GTPase family. RsgA subfamily.</text>
</comment>
<proteinExistence type="inferred from homology"/>
<protein>
    <recommendedName>
        <fullName evidence="10">Small ribosomal subunit biogenesis GTPase RsgA</fullName>
        <ecNumber evidence="10">3.6.1.-</ecNumber>
    </recommendedName>
</protein>
<evidence type="ECO:0000256" key="8">
    <source>
        <dbReference type="ARBA" id="ARBA00022884"/>
    </source>
</evidence>
<evidence type="ECO:0000256" key="7">
    <source>
        <dbReference type="ARBA" id="ARBA00022833"/>
    </source>
</evidence>
<evidence type="ECO:0000256" key="6">
    <source>
        <dbReference type="ARBA" id="ARBA00022801"/>
    </source>
</evidence>
<dbReference type="Proteomes" id="UP000240042">
    <property type="component" value="Unassembled WGS sequence"/>
</dbReference>
<gene>
    <name evidence="10" type="primary">rsgA</name>
    <name evidence="13" type="ORF">SAMN02745150_00716</name>
</gene>
<dbReference type="InterPro" id="IPR010914">
    <property type="entry name" value="RsgA_GTPase_dom"/>
</dbReference>
<organism evidence="13 14">
    <name type="scientific">Brevinema andersonii</name>
    <dbReference type="NCBI Taxonomy" id="34097"/>
    <lineage>
        <taxon>Bacteria</taxon>
        <taxon>Pseudomonadati</taxon>
        <taxon>Spirochaetota</taxon>
        <taxon>Spirochaetia</taxon>
        <taxon>Brevinematales</taxon>
        <taxon>Brevinemataceae</taxon>
        <taxon>Brevinema</taxon>
    </lineage>
</organism>
<feature type="domain" description="EngC GTPase" evidence="11">
    <location>
        <begin position="107"/>
        <end position="253"/>
    </location>
</feature>
<dbReference type="InterPro" id="IPR027417">
    <property type="entry name" value="P-loop_NTPase"/>
</dbReference>
<accession>A0A1I1DWN3</accession>
<dbReference type="CDD" id="cd01854">
    <property type="entry name" value="YjeQ_EngC"/>
    <property type="match status" value="1"/>
</dbReference>
<keyword evidence="3 10" id="KW-0479">Metal-binding</keyword>
<dbReference type="SUPFAM" id="SSF52540">
    <property type="entry name" value="P-loop containing nucleoside triphosphate hydrolases"/>
    <property type="match status" value="1"/>
</dbReference>
<dbReference type="EC" id="3.6.1.-" evidence="10"/>
<evidence type="ECO:0000256" key="10">
    <source>
        <dbReference type="HAMAP-Rule" id="MF_01820"/>
    </source>
</evidence>
<name>A0A1I1DWN3_BREAD</name>
<evidence type="ECO:0000259" key="11">
    <source>
        <dbReference type="PROSITE" id="PS50936"/>
    </source>
</evidence>
<feature type="binding site" evidence="10">
    <location>
        <position position="279"/>
    </location>
    <ligand>
        <name>Zn(2+)</name>
        <dbReference type="ChEBI" id="CHEBI:29105"/>
    </ligand>
</feature>
<feature type="binding site" evidence="10">
    <location>
        <position position="284"/>
    </location>
    <ligand>
        <name>Zn(2+)</name>
        <dbReference type="ChEBI" id="CHEBI:29105"/>
    </ligand>
</feature>
<feature type="domain" description="CP-type G" evidence="12">
    <location>
        <begin position="98"/>
        <end position="255"/>
    </location>
</feature>
<dbReference type="Gene3D" id="3.40.50.300">
    <property type="entry name" value="P-loop containing nucleotide triphosphate hydrolases"/>
    <property type="match status" value="1"/>
</dbReference>
<feature type="binding site" evidence="10">
    <location>
        <begin position="198"/>
        <end position="206"/>
    </location>
    <ligand>
        <name>GTP</name>
        <dbReference type="ChEBI" id="CHEBI:37565"/>
    </ligand>
</feature>
<dbReference type="Gene3D" id="2.40.50.140">
    <property type="entry name" value="Nucleic acid-binding proteins"/>
    <property type="match status" value="1"/>
</dbReference>
<dbReference type="InterPro" id="IPR030378">
    <property type="entry name" value="G_CP_dom"/>
</dbReference>
<dbReference type="GO" id="GO:0005525">
    <property type="term" value="F:GTP binding"/>
    <property type="evidence" value="ECO:0007669"/>
    <property type="project" value="UniProtKB-UniRule"/>
</dbReference>
<keyword evidence="1 10" id="KW-0963">Cytoplasm</keyword>
<evidence type="ECO:0000313" key="13">
    <source>
        <dbReference type="EMBL" id="SFB76993.1"/>
    </source>
</evidence>
<dbReference type="OrthoDB" id="9809485at2"/>
<dbReference type="GO" id="GO:0003924">
    <property type="term" value="F:GTPase activity"/>
    <property type="evidence" value="ECO:0007669"/>
    <property type="project" value="UniProtKB-UniRule"/>
</dbReference>
<dbReference type="AlphaFoldDB" id="A0A1I1DWN3"/>
<sequence>MLKLLYNLGWDEYFKNFSSRYPELVPARITQKHSFGYNIITESGHFSARLRGSLRKSLLKEQWPVVGDWVMVSFNNEKAIVEVILPRRNKISRKTSGKTSVEQVITANADIIFLVVSLLEGFNPRKIERYLTLSAENHIDFIILLNKIDCIENAEQFLLETRKLAPNIPILLTNAHDPLIVDVLLKYLSAGKTAVFLGSSGVGKSTIVNTLLGQNVQMTRSVGKNNKGKHTTSSRDMFFLENGGIIIDNPGIRELYVWLDDCESLSESFSDIQQLSLQCQFRNCVHLHEPNCAVRDAIRNGQLDSGRLENWRKLKSETLELLSKRQEAGQKIHKQQSYILSKYKKRKNSPRAIFDKKRKI</sequence>
<evidence type="ECO:0000313" key="14">
    <source>
        <dbReference type="Proteomes" id="UP000240042"/>
    </source>
</evidence>
<comment type="cofactor">
    <cofactor evidence="10">
        <name>Zn(2+)</name>
        <dbReference type="ChEBI" id="CHEBI:29105"/>
    </cofactor>
    <text evidence="10">Binds 1 zinc ion per subunit.</text>
</comment>
<keyword evidence="4 10" id="KW-0699">rRNA-binding</keyword>
<comment type="subunit">
    <text evidence="10">Monomer. Associates with 30S ribosomal subunit, binds 16S rRNA.</text>
</comment>
<dbReference type="HAMAP" id="MF_01820">
    <property type="entry name" value="GTPase_RsgA"/>
    <property type="match status" value="1"/>
</dbReference>
<dbReference type="GO" id="GO:0019843">
    <property type="term" value="F:rRNA binding"/>
    <property type="evidence" value="ECO:0007669"/>
    <property type="project" value="UniProtKB-KW"/>
</dbReference>
<keyword evidence="14" id="KW-1185">Reference proteome</keyword>
<dbReference type="STRING" id="34097.SAMN02745150_00716"/>
<keyword evidence="7 10" id="KW-0862">Zinc</keyword>
<evidence type="ECO:0000256" key="1">
    <source>
        <dbReference type="ARBA" id="ARBA00022490"/>
    </source>
</evidence>
<feature type="binding site" evidence="10">
    <location>
        <position position="292"/>
    </location>
    <ligand>
        <name>Zn(2+)</name>
        <dbReference type="ChEBI" id="CHEBI:29105"/>
    </ligand>
</feature>
<dbReference type="GO" id="GO:0042274">
    <property type="term" value="P:ribosomal small subunit biogenesis"/>
    <property type="evidence" value="ECO:0007669"/>
    <property type="project" value="UniProtKB-UniRule"/>
</dbReference>
<evidence type="ECO:0000256" key="5">
    <source>
        <dbReference type="ARBA" id="ARBA00022741"/>
    </source>
</evidence>
<keyword evidence="2 10" id="KW-0690">Ribosome biogenesis</keyword>
<dbReference type="GO" id="GO:0046872">
    <property type="term" value="F:metal ion binding"/>
    <property type="evidence" value="ECO:0007669"/>
    <property type="project" value="UniProtKB-KW"/>
</dbReference>
<evidence type="ECO:0000256" key="3">
    <source>
        <dbReference type="ARBA" id="ARBA00022723"/>
    </source>
</evidence>
<dbReference type="Pfam" id="PF16745">
    <property type="entry name" value="RsgA_N"/>
    <property type="match status" value="1"/>
</dbReference>
<dbReference type="PANTHER" id="PTHR32120:SF10">
    <property type="entry name" value="SMALL RIBOSOMAL SUBUNIT BIOGENESIS GTPASE RSGA"/>
    <property type="match status" value="1"/>
</dbReference>
<evidence type="ECO:0000259" key="12">
    <source>
        <dbReference type="PROSITE" id="PS51721"/>
    </source>
</evidence>
<dbReference type="GO" id="GO:0005737">
    <property type="term" value="C:cytoplasm"/>
    <property type="evidence" value="ECO:0007669"/>
    <property type="project" value="UniProtKB-SubCell"/>
</dbReference>
<dbReference type="InterPro" id="IPR004881">
    <property type="entry name" value="Ribosome_biogen_GTPase_RsgA"/>
</dbReference>
<dbReference type="RefSeq" id="WP_092318707.1">
    <property type="nucleotide sequence ID" value="NZ_FOKY01000003.1"/>
</dbReference>
<dbReference type="NCBIfam" id="TIGR00157">
    <property type="entry name" value="ribosome small subunit-dependent GTPase A"/>
    <property type="match status" value="1"/>
</dbReference>